<name>A0A1H3GJI3_9EURY</name>
<proteinExistence type="predicted"/>
<dbReference type="InterPro" id="IPR035994">
    <property type="entry name" value="Nucleoside_phosphorylase_sf"/>
</dbReference>
<dbReference type="RefSeq" id="WP_089766990.1">
    <property type="nucleotide sequence ID" value="NZ_FNPB01000005.1"/>
</dbReference>
<dbReference type="STRING" id="660517.SAMN04487946_105170"/>
<dbReference type="CDD" id="cd09007">
    <property type="entry name" value="NP-I_spr0068"/>
    <property type="match status" value="1"/>
</dbReference>
<accession>A0A1H3GJI3</accession>
<evidence type="ECO:0000256" key="1">
    <source>
        <dbReference type="SAM" id="MobiDB-lite"/>
    </source>
</evidence>
<evidence type="ECO:0000259" key="2">
    <source>
        <dbReference type="Pfam" id="PF01048"/>
    </source>
</evidence>
<dbReference type="Gene3D" id="3.40.50.1580">
    <property type="entry name" value="Nucleoside phosphorylase domain"/>
    <property type="match status" value="1"/>
</dbReference>
<dbReference type="SUPFAM" id="SSF53167">
    <property type="entry name" value="Purine and uridine phosphorylases"/>
    <property type="match status" value="1"/>
</dbReference>
<dbReference type="GO" id="GO:0009116">
    <property type="term" value="P:nucleoside metabolic process"/>
    <property type="evidence" value="ECO:0007669"/>
    <property type="project" value="InterPro"/>
</dbReference>
<evidence type="ECO:0000313" key="3">
    <source>
        <dbReference type="EMBL" id="SDY02664.1"/>
    </source>
</evidence>
<reference evidence="4" key="1">
    <citation type="submission" date="2016-10" db="EMBL/GenBank/DDBJ databases">
        <authorList>
            <person name="Varghese N."/>
            <person name="Submissions S."/>
        </authorList>
    </citation>
    <scope>NUCLEOTIDE SEQUENCE [LARGE SCALE GENOMIC DNA]</scope>
    <source>
        <strain evidence="4">CGMCC 1.10118</strain>
    </source>
</reference>
<keyword evidence="4" id="KW-1185">Reference proteome</keyword>
<feature type="region of interest" description="Disordered" evidence="1">
    <location>
        <begin position="1"/>
        <end position="20"/>
    </location>
</feature>
<dbReference type="InterPro" id="IPR000845">
    <property type="entry name" value="Nucleoside_phosphorylase_d"/>
</dbReference>
<dbReference type="Proteomes" id="UP000199170">
    <property type="component" value="Unassembled WGS sequence"/>
</dbReference>
<dbReference type="EMBL" id="FNPB01000005">
    <property type="protein sequence ID" value="SDY02664.1"/>
    <property type="molecule type" value="Genomic_DNA"/>
</dbReference>
<sequence>MTDGPDSDSSPLFDAKEYDEPSVFTPKALLDNARQQKDLSERPVPDVCVLDPDGDIVRQLKAAGDARKDDAWPGYHTDLYRFERNGEEFGIVGCAVGASFAVLLAEQLFAAGCEFLISVTSSGQIVPKDDPPYFVLIERALRDEGTSHHYRSEGRYAALDDELGASVEEACRRVSRPVYTGATWTTDAPFRETETAIARARSEEILAVEMEAAALYTFAEVRERPVVCFAHVTNQLGQTEDDFEKGDAAGSRDAVAVIEAAATAWRSSD</sequence>
<dbReference type="Pfam" id="PF01048">
    <property type="entry name" value="PNP_UDP_1"/>
    <property type="match status" value="1"/>
</dbReference>
<feature type="domain" description="Nucleoside phosphorylase" evidence="2">
    <location>
        <begin position="73"/>
        <end position="259"/>
    </location>
</feature>
<evidence type="ECO:0000313" key="4">
    <source>
        <dbReference type="Proteomes" id="UP000199170"/>
    </source>
</evidence>
<dbReference type="OrthoDB" id="372302at2157"/>
<gene>
    <name evidence="3" type="ORF">SAMN04487946_105170</name>
</gene>
<protein>
    <submittedName>
        <fullName evidence="3">Uridine phosphorylase</fullName>
    </submittedName>
</protein>
<dbReference type="AlphaFoldDB" id="A0A1H3GJI3"/>
<dbReference type="GO" id="GO:0003824">
    <property type="term" value="F:catalytic activity"/>
    <property type="evidence" value="ECO:0007669"/>
    <property type="project" value="InterPro"/>
</dbReference>
<organism evidence="3 4">
    <name type="scientific">Halobellus clavatus</name>
    <dbReference type="NCBI Taxonomy" id="660517"/>
    <lineage>
        <taxon>Archaea</taxon>
        <taxon>Methanobacteriati</taxon>
        <taxon>Methanobacteriota</taxon>
        <taxon>Stenosarchaea group</taxon>
        <taxon>Halobacteria</taxon>
        <taxon>Halobacteriales</taxon>
        <taxon>Haloferacaceae</taxon>
        <taxon>Halobellus</taxon>
    </lineage>
</organism>